<evidence type="ECO:0000256" key="1">
    <source>
        <dbReference type="SAM" id="Phobius"/>
    </source>
</evidence>
<dbReference type="EMBL" id="PFAJ01000033">
    <property type="protein sequence ID" value="PIR97257.1"/>
    <property type="molecule type" value="Genomic_DNA"/>
</dbReference>
<dbReference type="AlphaFoldDB" id="A0A2H0VDS7"/>
<reference evidence="3" key="1">
    <citation type="submission" date="2017-09" db="EMBL/GenBank/DDBJ databases">
        <title>Depth-based differentiation of microbial function through sediment-hosted aquifers and enrichment of novel symbionts in the deep terrestrial subsurface.</title>
        <authorList>
            <person name="Probst A.J."/>
            <person name="Ladd B."/>
            <person name="Jarett J.K."/>
            <person name="Geller-Mcgrath D.E."/>
            <person name="Sieber C.M.K."/>
            <person name="Emerson J.B."/>
            <person name="Anantharaman K."/>
            <person name="Thomas B.C."/>
            <person name="Malmstrom R."/>
            <person name="Stieglmeier M."/>
            <person name="Klingl A."/>
            <person name="Woyke T."/>
            <person name="Ryan C.M."/>
            <person name="Banfield J.F."/>
        </authorList>
    </citation>
    <scope>NUCLEOTIDE SEQUENCE [LARGE SCALE GENOMIC DNA]</scope>
</reference>
<organism evidence="2 3">
    <name type="scientific">Candidatus Doudnabacteria bacterium CG10_big_fil_rev_8_21_14_0_10_41_10</name>
    <dbReference type="NCBI Taxonomy" id="1974551"/>
    <lineage>
        <taxon>Bacteria</taxon>
        <taxon>Candidatus Doudnaibacteriota</taxon>
    </lineage>
</organism>
<evidence type="ECO:0000313" key="3">
    <source>
        <dbReference type="Proteomes" id="UP000230557"/>
    </source>
</evidence>
<accession>A0A2H0VDS7</accession>
<proteinExistence type="predicted"/>
<comment type="caution">
    <text evidence="2">The sequence shown here is derived from an EMBL/GenBank/DDBJ whole genome shotgun (WGS) entry which is preliminary data.</text>
</comment>
<keyword evidence="1" id="KW-0812">Transmembrane</keyword>
<dbReference type="Proteomes" id="UP000230557">
    <property type="component" value="Unassembled WGS sequence"/>
</dbReference>
<evidence type="ECO:0000313" key="2">
    <source>
        <dbReference type="EMBL" id="PIR97257.1"/>
    </source>
</evidence>
<sequence>MDIKKFIEQLQNQPYEKRVRILWVSSFIAILVVGVTWIGLSAIQSKINEKENKSQIFSEIEKNLEVAKIKFDKLGEDLQQQISQLQIPDDPQIITLVNYTLSINKDKLVIEFIANNPSLDILNFLQDNYQNVKLTSGLTKYIPEQILTKEPENPYPKKILSNESIYGYMIFEAPLDPELSLDVTNMYFDNLPDNRFSDNLKFNLNTQVTTSSTNRLPRE</sequence>
<keyword evidence="1" id="KW-1133">Transmembrane helix</keyword>
<keyword evidence="1" id="KW-0472">Membrane</keyword>
<name>A0A2H0VDS7_9BACT</name>
<protein>
    <submittedName>
        <fullName evidence="2">Uncharacterized protein</fullName>
    </submittedName>
</protein>
<feature type="transmembrane region" description="Helical" evidence="1">
    <location>
        <begin position="21"/>
        <end position="40"/>
    </location>
</feature>
<gene>
    <name evidence="2" type="ORF">COT91_02355</name>
</gene>